<evidence type="ECO:0000256" key="5">
    <source>
        <dbReference type="SAM" id="Phobius"/>
    </source>
</evidence>
<keyword evidence="1 4" id="KW-0378">Hydrolase</keyword>
<keyword evidence="5" id="KW-0812">Transmembrane</keyword>
<feature type="transmembrane region" description="Helical" evidence="5">
    <location>
        <begin position="525"/>
        <end position="544"/>
    </location>
</feature>
<organism evidence="7 8">
    <name type="scientific">Methylomarinovum tepidoasis</name>
    <dbReference type="NCBI Taxonomy" id="2840183"/>
    <lineage>
        <taxon>Bacteria</taxon>
        <taxon>Pseudomonadati</taxon>
        <taxon>Pseudomonadota</taxon>
        <taxon>Gammaproteobacteria</taxon>
        <taxon>Methylococcales</taxon>
        <taxon>Methylothermaceae</taxon>
        <taxon>Methylomarinovum</taxon>
    </lineage>
</organism>
<reference evidence="8" key="1">
    <citation type="journal article" date="2024" name="Int. J. Syst. Evol. Microbiol.">
        <title>Methylomarinovum tepidoasis sp. nov., a moderately thermophilic methanotroph of the family Methylothermaceae isolated from a deep-sea hydrothermal field.</title>
        <authorList>
            <person name="Hirayama H."/>
            <person name="Takaki Y."/>
            <person name="Abe M."/>
            <person name="Miyazaki M."/>
            <person name="Uematsu K."/>
            <person name="Matsui Y."/>
            <person name="Takai K."/>
        </authorList>
    </citation>
    <scope>NUCLEOTIDE SEQUENCE [LARGE SCALE GENOMIC DNA]</scope>
    <source>
        <strain evidence="8">IN45</strain>
        <plasmid evidence="8">IN45P</plasmid>
    </source>
</reference>
<keyword evidence="7" id="KW-0614">Plasmid</keyword>
<dbReference type="EMBL" id="AP024719">
    <property type="protein sequence ID" value="BCX89991.1"/>
    <property type="molecule type" value="Genomic_DNA"/>
</dbReference>
<feature type="domain" description="PNPLA" evidence="6">
    <location>
        <begin position="10"/>
        <end position="294"/>
    </location>
</feature>
<keyword evidence="8" id="KW-1185">Reference proteome</keyword>
<protein>
    <submittedName>
        <fullName evidence="7">NTE family protein</fullName>
    </submittedName>
</protein>
<feature type="transmembrane region" description="Helical" evidence="5">
    <location>
        <begin position="494"/>
        <end position="513"/>
    </location>
</feature>
<dbReference type="GO" id="GO:0016787">
    <property type="term" value="F:hydrolase activity"/>
    <property type="evidence" value="ECO:0007669"/>
    <property type="project" value="UniProtKB-UniRule"/>
</dbReference>
<evidence type="ECO:0000313" key="8">
    <source>
        <dbReference type="Proteomes" id="UP001321450"/>
    </source>
</evidence>
<dbReference type="PANTHER" id="PTHR14226:SF78">
    <property type="entry name" value="SLR0060 PROTEIN"/>
    <property type="match status" value="1"/>
</dbReference>
<keyword evidence="5" id="KW-0472">Membrane</keyword>
<dbReference type="RefSeq" id="WP_286294215.1">
    <property type="nucleotide sequence ID" value="NZ_AP024719.1"/>
</dbReference>
<keyword evidence="3 4" id="KW-0443">Lipid metabolism</keyword>
<evidence type="ECO:0000256" key="3">
    <source>
        <dbReference type="ARBA" id="ARBA00023098"/>
    </source>
</evidence>
<keyword evidence="2 4" id="KW-0442">Lipid degradation</keyword>
<evidence type="ECO:0000256" key="4">
    <source>
        <dbReference type="PROSITE-ProRule" id="PRU01161"/>
    </source>
</evidence>
<dbReference type="AlphaFoldDB" id="A0AAU9CKM2"/>
<geneLocation type="plasmid" evidence="7 8">
    <name>IN45P</name>
</geneLocation>
<feature type="active site" description="Nucleophile" evidence="4">
    <location>
        <position position="45"/>
    </location>
</feature>
<dbReference type="GO" id="GO:0016042">
    <property type="term" value="P:lipid catabolic process"/>
    <property type="evidence" value="ECO:0007669"/>
    <property type="project" value="UniProtKB-UniRule"/>
</dbReference>
<evidence type="ECO:0000259" key="6">
    <source>
        <dbReference type="PROSITE" id="PS51635"/>
    </source>
</evidence>
<proteinExistence type="predicted"/>
<comment type="caution">
    <text evidence="4">Lacks conserved residue(s) required for the propagation of feature annotation.</text>
</comment>
<accession>A0AAU9CKM2</accession>
<keyword evidence="5" id="KW-1133">Transmembrane helix</keyword>
<feature type="active site" description="Proton acceptor" evidence="4">
    <location>
        <position position="281"/>
    </location>
</feature>
<sequence>MVFMEKCGLALSGGGFRAALFHLGVLAALAERGLLSRIEVISTVSGGSIIGACYYLKLKQLLEGNHPRFPEPSQEAYVGIVKELTNEFLEAVQQNPRLRLFDSPFANFRMGLESYTRTHRITELLDEHFFYPITCQEGILLRDIHIFPPELPEAFDIRQENQEREFKIPILIINATSLNTGHPWHFTGAWVGETPPKRACMEEIDTNVRLPRLKFDGSCKDDCQDPPWPKDPGEVRERLCRLKLSEAMAASAAVPGIFPPLTLRGLYQNRSGEEIVVELADGGVFDNQGVGALCREGCTYLIVSDGSGQLEDQPLLSRRAFEVVSRANSVMMDKIREEIYCRARREFQKGLSFFHLRQEVQSTQSLPKIPGPVNRPEGMVYALSCLRTDLDSFSDAEAFSLMYHGYTLALSRLPGEAWKDYLPREEWNFLAIREVLEKRRCWLMRRLEVGCHRLFKPFLLLAKEHPWLKWAGATAGLFLFGALLWRLWDLSLELPAPLLFLVPISFLPLDLWFRKFRFLRCLDPFLGLLGLLLLTPVGIWLWLWRNTADRLFLRLGKVNRASEGKTPPH</sequence>
<evidence type="ECO:0000256" key="1">
    <source>
        <dbReference type="ARBA" id="ARBA00022801"/>
    </source>
</evidence>
<feature type="transmembrane region" description="Helical" evidence="5">
    <location>
        <begin position="467"/>
        <end position="488"/>
    </location>
</feature>
<dbReference type="SUPFAM" id="SSF52151">
    <property type="entry name" value="FabD/lysophospholipase-like"/>
    <property type="match status" value="1"/>
</dbReference>
<dbReference type="InterPro" id="IPR050301">
    <property type="entry name" value="NTE"/>
</dbReference>
<dbReference type="InterPro" id="IPR016035">
    <property type="entry name" value="Acyl_Trfase/lysoPLipase"/>
</dbReference>
<dbReference type="Gene3D" id="3.40.1090.10">
    <property type="entry name" value="Cytosolic phospholipase A2 catalytic domain"/>
    <property type="match status" value="2"/>
</dbReference>
<dbReference type="InterPro" id="IPR002641">
    <property type="entry name" value="PNPLA_dom"/>
</dbReference>
<dbReference type="Pfam" id="PF01734">
    <property type="entry name" value="Patatin"/>
    <property type="match status" value="1"/>
</dbReference>
<dbReference type="PROSITE" id="PS51635">
    <property type="entry name" value="PNPLA"/>
    <property type="match status" value="1"/>
</dbReference>
<dbReference type="PANTHER" id="PTHR14226">
    <property type="entry name" value="NEUROPATHY TARGET ESTERASE/SWISS CHEESE D.MELANOGASTER"/>
    <property type="match status" value="1"/>
</dbReference>
<gene>
    <name evidence="7" type="ORF">MIN45_PP04</name>
</gene>
<evidence type="ECO:0000256" key="2">
    <source>
        <dbReference type="ARBA" id="ARBA00022963"/>
    </source>
</evidence>
<feature type="short sequence motif" description="DGA/G" evidence="4">
    <location>
        <begin position="281"/>
        <end position="283"/>
    </location>
</feature>
<evidence type="ECO:0000313" key="7">
    <source>
        <dbReference type="EMBL" id="BCX89991.1"/>
    </source>
</evidence>
<dbReference type="Proteomes" id="UP001321450">
    <property type="component" value="Plasmid IN45P"/>
</dbReference>
<name>A0AAU9CKM2_9GAMM</name>
<dbReference type="KEGG" id="meiy:MIN45_PP04"/>